<keyword evidence="3" id="KW-1185">Reference proteome</keyword>
<name>A0A918FVD8_9ACTN</name>
<reference evidence="2" key="1">
    <citation type="journal article" date="2014" name="Int. J. Syst. Evol. Microbiol.">
        <title>Complete genome sequence of Corynebacterium casei LMG S-19264T (=DSM 44701T), isolated from a smear-ripened cheese.</title>
        <authorList>
            <consortium name="US DOE Joint Genome Institute (JGI-PGF)"/>
            <person name="Walter F."/>
            <person name="Albersmeier A."/>
            <person name="Kalinowski J."/>
            <person name="Ruckert C."/>
        </authorList>
    </citation>
    <scope>NUCLEOTIDE SEQUENCE</scope>
    <source>
        <strain evidence="2">JCM 4386</strain>
    </source>
</reference>
<proteinExistence type="predicted"/>
<organism evidence="2 3">
    <name type="scientific">Streptomyces humidus</name>
    <dbReference type="NCBI Taxonomy" id="52259"/>
    <lineage>
        <taxon>Bacteria</taxon>
        <taxon>Bacillati</taxon>
        <taxon>Actinomycetota</taxon>
        <taxon>Actinomycetes</taxon>
        <taxon>Kitasatosporales</taxon>
        <taxon>Streptomycetaceae</taxon>
        <taxon>Streptomyces</taxon>
    </lineage>
</organism>
<evidence type="ECO:0000313" key="2">
    <source>
        <dbReference type="EMBL" id="GGR86248.1"/>
    </source>
</evidence>
<evidence type="ECO:0000256" key="1">
    <source>
        <dbReference type="SAM" id="MobiDB-lite"/>
    </source>
</evidence>
<dbReference type="AlphaFoldDB" id="A0A918FVD8"/>
<gene>
    <name evidence="2" type="ORF">GCM10010269_26800</name>
</gene>
<sequence length="106" mass="10758">MSRAVSALSWRAARKARSTVSTGLLLVLLTGRSCHGTRTAPARGTAGSGVRPSGETPAGRLPARGSGGVASGRAARGKGAERGGFHADRGDNLGLTPFYCQPRVDA</sequence>
<accession>A0A918FVD8</accession>
<protein>
    <submittedName>
        <fullName evidence="2">Uncharacterized protein</fullName>
    </submittedName>
</protein>
<evidence type="ECO:0000313" key="3">
    <source>
        <dbReference type="Proteomes" id="UP000606194"/>
    </source>
</evidence>
<comment type="caution">
    <text evidence="2">The sequence shown here is derived from an EMBL/GenBank/DDBJ whole genome shotgun (WGS) entry which is preliminary data.</text>
</comment>
<dbReference type="Proteomes" id="UP000606194">
    <property type="component" value="Unassembled WGS sequence"/>
</dbReference>
<reference evidence="2" key="2">
    <citation type="submission" date="2020-09" db="EMBL/GenBank/DDBJ databases">
        <authorList>
            <person name="Sun Q."/>
            <person name="Ohkuma M."/>
        </authorList>
    </citation>
    <scope>NUCLEOTIDE SEQUENCE</scope>
    <source>
        <strain evidence="2">JCM 4386</strain>
    </source>
</reference>
<feature type="region of interest" description="Disordered" evidence="1">
    <location>
        <begin position="36"/>
        <end position="96"/>
    </location>
</feature>
<dbReference type="EMBL" id="BMTL01000009">
    <property type="protein sequence ID" value="GGR86248.1"/>
    <property type="molecule type" value="Genomic_DNA"/>
</dbReference>
<feature type="compositionally biased region" description="Basic and acidic residues" evidence="1">
    <location>
        <begin position="78"/>
        <end position="91"/>
    </location>
</feature>